<dbReference type="SMART" id="SM00233">
    <property type="entry name" value="PH"/>
    <property type="match status" value="2"/>
</dbReference>
<feature type="domain" description="PH" evidence="5">
    <location>
        <begin position="168"/>
        <end position="268"/>
    </location>
</feature>
<keyword evidence="7" id="KW-1185">Reference proteome</keyword>
<dbReference type="Gene3D" id="1.10.10.10">
    <property type="entry name" value="Winged helix-like DNA-binding domain superfamily/Winged helix DNA-binding domain"/>
    <property type="match status" value="1"/>
</dbReference>
<evidence type="ECO:0000256" key="1">
    <source>
        <dbReference type="ARBA" id="ARBA00022553"/>
    </source>
</evidence>
<organism evidence="7 8">
    <name type="scientific">Betta splendens</name>
    <name type="common">Siamese fighting fish</name>
    <dbReference type="NCBI Taxonomy" id="158456"/>
    <lineage>
        <taxon>Eukaryota</taxon>
        <taxon>Metazoa</taxon>
        <taxon>Chordata</taxon>
        <taxon>Craniata</taxon>
        <taxon>Vertebrata</taxon>
        <taxon>Euteleostomi</taxon>
        <taxon>Actinopterygii</taxon>
        <taxon>Neopterygii</taxon>
        <taxon>Teleostei</taxon>
        <taxon>Neoteleostei</taxon>
        <taxon>Acanthomorphata</taxon>
        <taxon>Anabantaria</taxon>
        <taxon>Anabantiformes</taxon>
        <taxon>Anabantoidei</taxon>
        <taxon>Osphronemidae</taxon>
        <taxon>Betta</taxon>
    </lineage>
</organism>
<dbReference type="Proteomes" id="UP000515150">
    <property type="component" value="Chromosome 22"/>
</dbReference>
<gene>
    <name evidence="8" type="primary">plek2</name>
</gene>
<name>A0A6P7LK16_BETSP</name>
<dbReference type="InterPro" id="IPR037370">
    <property type="entry name" value="Pleckstrin"/>
</dbReference>
<dbReference type="Pfam" id="PF00169">
    <property type="entry name" value="PH"/>
    <property type="match status" value="2"/>
</dbReference>
<dbReference type="InterPro" id="IPR036388">
    <property type="entry name" value="WH-like_DNA-bd_sf"/>
</dbReference>
<dbReference type="GO" id="GO:0035556">
    <property type="term" value="P:intracellular signal transduction"/>
    <property type="evidence" value="ECO:0007669"/>
    <property type="project" value="InterPro"/>
</dbReference>
<dbReference type="SUPFAM" id="SSF46785">
    <property type="entry name" value="Winged helix' DNA-binding domain"/>
    <property type="match status" value="1"/>
</dbReference>
<dbReference type="PANTHER" id="PTHR12092:SF2">
    <property type="entry name" value="PLECKSTRIN-2"/>
    <property type="match status" value="1"/>
</dbReference>
<dbReference type="SMART" id="SM00049">
    <property type="entry name" value="DEP"/>
    <property type="match status" value="1"/>
</dbReference>
<proteinExistence type="predicted"/>
<keyword evidence="3" id="KW-0007">Acetylation</keyword>
<dbReference type="PANTHER" id="PTHR12092">
    <property type="entry name" value="PLECKSTRIN"/>
    <property type="match status" value="1"/>
</dbReference>
<dbReference type="InterPro" id="IPR001849">
    <property type="entry name" value="PH_domain"/>
</dbReference>
<evidence type="ECO:0000313" key="7">
    <source>
        <dbReference type="Proteomes" id="UP000515150"/>
    </source>
</evidence>
<dbReference type="InterPro" id="IPR000591">
    <property type="entry name" value="DEP_dom"/>
</dbReference>
<evidence type="ECO:0000256" key="4">
    <source>
        <dbReference type="SAM" id="MobiDB-lite"/>
    </source>
</evidence>
<feature type="region of interest" description="Disordered" evidence="4">
    <location>
        <begin position="95"/>
        <end position="119"/>
    </location>
</feature>
<dbReference type="PROSITE" id="PS50003">
    <property type="entry name" value="PH_DOMAIN"/>
    <property type="match status" value="2"/>
</dbReference>
<feature type="compositionally biased region" description="Gly residues" evidence="4">
    <location>
        <begin position="104"/>
        <end position="119"/>
    </location>
</feature>
<evidence type="ECO:0000259" key="6">
    <source>
        <dbReference type="PROSITE" id="PS50186"/>
    </source>
</evidence>
<dbReference type="Pfam" id="PF00610">
    <property type="entry name" value="DEP"/>
    <property type="match status" value="1"/>
</dbReference>
<feature type="domain" description="DEP" evidence="6">
    <location>
        <begin position="304"/>
        <end position="382"/>
    </location>
</feature>
<dbReference type="GeneID" id="114848386"/>
<dbReference type="Gene3D" id="2.30.29.30">
    <property type="entry name" value="Pleckstrin-homology domain (PH domain)/Phosphotyrosine-binding domain (PTB)"/>
    <property type="match status" value="2"/>
</dbReference>
<sequence>MCVADCRLLPHGELIKSFMASCDQASKPDAWFEAFRFPTSEPNRTPWDVLGHRSHWACLDPAVLPPGPAAAEEQDAVERQLSPFTASEFFTSNPAWSAERRPGRAGGAGAPSRGAGGALQGSHTLAKVCEGVSGADALGDANAPFDCGLNPERAFAEIPLRRMDAERAAVREGFLVKRGHLVHNWKARWFVLMPDQLQYYKYEGGRRESSQRGAIPLKGCVLTCPYLEYENRPLVFRLQTASGAEHFLEACSREERDEWAAAAAAAAARLRADGGEPAPDQRSGAGSGSQNVDLSKVLDSMYDVHTGVRTGSHVEQGSSYSNCFTGSEAVDWLVFAQLAPTRVEAAALASALLEEGLLRTVGARSAAGRLLDDSGALYSFSDALKKRGCVRAEASLSAVELSGKVVRRGYLLKQGHRRKNWKVRLFVLRSEPSFLHYYDPTKDDVSPAGGFPLRGCLVSSLEDNGVPSGVRGNVQGNLFKIITQSDTCYFIQAPSHQEKMDWIDAIRGNT</sequence>
<dbReference type="GO" id="GO:0030036">
    <property type="term" value="P:actin cytoskeleton organization"/>
    <property type="evidence" value="ECO:0007669"/>
    <property type="project" value="TreeGrafter"/>
</dbReference>
<reference evidence="8" key="1">
    <citation type="submission" date="2025-08" db="UniProtKB">
        <authorList>
            <consortium name="RefSeq"/>
        </authorList>
    </citation>
    <scope>IDENTIFICATION</scope>
</reference>
<feature type="domain" description="PH" evidence="5">
    <location>
        <begin position="404"/>
        <end position="510"/>
    </location>
</feature>
<dbReference type="KEGG" id="bspl:114848386"/>
<dbReference type="CTD" id="26499"/>
<protein>
    <submittedName>
        <fullName evidence="8">Pleckstrin-2</fullName>
    </submittedName>
</protein>
<dbReference type="OrthoDB" id="185175at2759"/>
<dbReference type="GO" id="GO:0005886">
    <property type="term" value="C:plasma membrane"/>
    <property type="evidence" value="ECO:0007669"/>
    <property type="project" value="TreeGrafter"/>
</dbReference>
<dbReference type="RefSeq" id="XP_028994680.1">
    <property type="nucleotide sequence ID" value="XM_029138847.3"/>
</dbReference>
<dbReference type="InterPro" id="IPR011993">
    <property type="entry name" value="PH-like_dom_sf"/>
</dbReference>
<dbReference type="SUPFAM" id="SSF50729">
    <property type="entry name" value="PH domain-like"/>
    <property type="match status" value="2"/>
</dbReference>
<feature type="region of interest" description="Disordered" evidence="4">
    <location>
        <begin position="270"/>
        <end position="291"/>
    </location>
</feature>
<evidence type="ECO:0000256" key="3">
    <source>
        <dbReference type="ARBA" id="ARBA00022990"/>
    </source>
</evidence>
<keyword evidence="2" id="KW-0677">Repeat</keyword>
<evidence type="ECO:0000256" key="2">
    <source>
        <dbReference type="ARBA" id="ARBA00022737"/>
    </source>
</evidence>
<dbReference type="InterPro" id="IPR036390">
    <property type="entry name" value="WH_DNA-bd_sf"/>
</dbReference>
<dbReference type="FunFam" id="2.30.29.30:FF:000243">
    <property type="entry name" value="Pleckstrin 2"/>
    <property type="match status" value="1"/>
</dbReference>
<evidence type="ECO:0000259" key="5">
    <source>
        <dbReference type="PROSITE" id="PS50003"/>
    </source>
</evidence>
<accession>A0A6P7LK16</accession>
<dbReference type="PROSITE" id="PS50186">
    <property type="entry name" value="DEP"/>
    <property type="match status" value="1"/>
</dbReference>
<keyword evidence="1" id="KW-0597">Phosphoprotein</keyword>
<dbReference type="AlphaFoldDB" id="A0A6P7LK16"/>
<evidence type="ECO:0000313" key="8">
    <source>
        <dbReference type="RefSeq" id="XP_028994680.1"/>
    </source>
</evidence>